<evidence type="ECO:0000259" key="5">
    <source>
        <dbReference type="Pfam" id="PF12728"/>
    </source>
</evidence>
<reference evidence="6 7" key="1">
    <citation type="submission" date="2019-11" db="EMBL/GenBank/DDBJ databases">
        <authorList>
            <person name="He Y."/>
        </authorList>
    </citation>
    <scope>NUCLEOTIDE SEQUENCE [LARGE SCALE GENOMIC DNA]</scope>
    <source>
        <strain evidence="6 7">SCSIO 58843</strain>
    </source>
</reference>
<proteinExistence type="inferred from homology"/>
<dbReference type="InterPro" id="IPR041657">
    <property type="entry name" value="HTH_17"/>
</dbReference>
<protein>
    <recommendedName>
        <fullName evidence="3">citrate synthase (unknown stereospecificity)</fullName>
        <ecNumber evidence="3">2.3.3.16</ecNumber>
    </recommendedName>
</protein>
<accession>A0A5Q2RK40</accession>
<dbReference type="Pfam" id="PF12728">
    <property type="entry name" value="HTH_17"/>
    <property type="match status" value="1"/>
</dbReference>
<name>A0A5Q2RK40_9ACTN</name>
<dbReference type="Pfam" id="PF00285">
    <property type="entry name" value="Citrate_synt"/>
    <property type="match status" value="1"/>
</dbReference>
<comment type="pathway">
    <text evidence="1">Carbohydrate metabolism; tricarboxylic acid cycle.</text>
</comment>
<evidence type="ECO:0000256" key="4">
    <source>
        <dbReference type="ARBA" id="ARBA00022679"/>
    </source>
</evidence>
<dbReference type="Gene3D" id="1.10.580.10">
    <property type="entry name" value="Citrate Synthase, domain 1"/>
    <property type="match status" value="1"/>
</dbReference>
<dbReference type="Gene3D" id="1.10.230.10">
    <property type="entry name" value="Cytochrome P450-Terp, domain 2"/>
    <property type="match status" value="1"/>
</dbReference>
<comment type="similarity">
    <text evidence="2">Belongs to the citrate synthase family.</text>
</comment>
<sequence length="445" mass="46732">MPDLAGRDLTAREAADRLGVKVETLYAYVSRGMLDRRRAVDGRTSLFSAADVDRLARRHRRAPDRGGLEVVIDTRLTAIEDHRLRYRGRDAVELASTRPFEWVAEWLWLGDDAPAPTDLGPWASSVKSADLIAAEVAGLPGSATAGDRLRVAVAVAGATHSLRHDLRPTGVAHSGRRLIATMVDALPLRSTDPVPPLAIPAATDEGGGGDGGDDVDVRPDAIAARLWPRLGPSRATPALVGALNAALVLLADHELAASTLAARVAASTRADPYAVVSSGLGVLSGSLHGTASVPVQHLFAQVEQAGADDLDRVGAVVSDHLRHHRVVPGFGHPLYPEGDPRAVALLDLVRRSGAPAERVAVVEAVEEVMADGAPAPPNVDFGLAALCHVAGFDVGVGEAIFAVARAAGWIAHAIEEYEEPGNRFRARARYVGSGGAPTTRARGER</sequence>
<dbReference type="AlphaFoldDB" id="A0A5Q2RK40"/>
<dbReference type="SUPFAM" id="SSF46955">
    <property type="entry name" value="Putative DNA-binding domain"/>
    <property type="match status" value="1"/>
</dbReference>
<evidence type="ECO:0000256" key="1">
    <source>
        <dbReference type="ARBA" id="ARBA00005163"/>
    </source>
</evidence>
<dbReference type="EMBL" id="CP045851">
    <property type="protein sequence ID" value="QGG97168.1"/>
    <property type="molecule type" value="Genomic_DNA"/>
</dbReference>
<evidence type="ECO:0000256" key="2">
    <source>
        <dbReference type="ARBA" id="ARBA00010566"/>
    </source>
</evidence>
<organism evidence="6 7">
    <name type="scientific">Actinomarinicola tropica</name>
    <dbReference type="NCBI Taxonomy" id="2789776"/>
    <lineage>
        <taxon>Bacteria</taxon>
        <taxon>Bacillati</taxon>
        <taxon>Actinomycetota</taxon>
        <taxon>Acidimicrobiia</taxon>
        <taxon>Acidimicrobiales</taxon>
        <taxon>Iamiaceae</taxon>
        <taxon>Actinomarinicola</taxon>
    </lineage>
</organism>
<dbReference type="SUPFAM" id="SSF48256">
    <property type="entry name" value="Citrate synthase"/>
    <property type="match status" value="1"/>
</dbReference>
<keyword evidence="4" id="KW-0808">Transferase</keyword>
<dbReference type="PANTHER" id="PTHR11739:SF4">
    <property type="entry name" value="CITRATE SYNTHASE, PEROXISOMAL"/>
    <property type="match status" value="1"/>
</dbReference>
<evidence type="ECO:0000313" key="7">
    <source>
        <dbReference type="Proteomes" id="UP000334019"/>
    </source>
</evidence>
<evidence type="ECO:0000313" key="6">
    <source>
        <dbReference type="EMBL" id="QGG97168.1"/>
    </source>
</evidence>
<dbReference type="GO" id="GO:0005829">
    <property type="term" value="C:cytosol"/>
    <property type="evidence" value="ECO:0007669"/>
    <property type="project" value="TreeGrafter"/>
</dbReference>
<dbReference type="GO" id="GO:0005975">
    <property type="term" value="P:carbohydrate metabolic process"/>
    <property type="evidence" value="ECO:0007669"/>
    <property type="project" value="TreeGrafter"/>
</dbReference>
<feature type="domain" description="Helix-turn-helix" evidence="5">
    <location>
        <begin position="9"/>
        <end position="59"/>
    </location>
</feature>
<dbReference type="PANTHER" id="PTHR11739">
    <property type="entry name" value="CITRATE SYNTHASE"/>
    <property type="match status" value="1"/>
</dbReference>
<dbReference type="InterPro" id="IPR016143">
    <property type="entry name" value="Citrate_synth-like_sm_a-sub"/>
</dbReference>
<dbReference type="GO" id="GO:0036440">
    <property type="term" value="F:citrate synthase activity"/>
    <property type="evidence" value="ECO:0007669"/>
    <property type="project" value="UniProtKB-EC"/>
</dbReference>
<dbReference type="KEGG" id="atq:GH723_16775"/>
<dbReference type="InterPro" id="IPR009061">
    <property type="entry name" value="DNA-bd_dom_put_sf"/>
</dbReference>
<keyword evidence="7" id="KW-1185">Reference proteome</keyword>
<dbReference type="GO" id="GO:0006355">
    <property type="term" value="P:regulation of DNA-templated transcription"/>
    <property type="evidence" value="ECO:0007669"/>
    <property type="project" value="InterPro"/>
</dbReference>
<dbReference type="Proteomes" id="UP000334019">
    <property type="component" value="Chromosome"/>
</dbReference>
<evidence type="ECO:0000256" key="3">
    <source>
        <dbReference type="ARBA" id="ARBA00012972"/>
    </source>
</evidence>
<dbReference type="GO" id="GO:0003677">
    <property type="term" value="F:DNA binding"/>
    <property type="evidence" value="ECO:0007669"/>
    <property type="project" value="InterPro"/>
</dbReference>
<dbReference type="InterPro" id="IPR036969">
    <property type="entry name" value="Citrate_synthase_sf"/>
</dbReference>
<dbReference type="UniPathway" id="UPA00223"/>
<gene>
    <name evidence="6" type="ORF">GH723_16775</name>
</gene>
<dbReference type="EC" id="2.3.3.16" evidence="3"/>
<dbReference type="InterPro" id="IPR016142">
    <property type="entry name" value="Citrate_synth-like_lrg_a-sub"/>
</dbReference>
<dbReference type="InterPro" id="IPR002020">
    <property type="entry name" value="Citrate_synthase"/>
</dbReference>
<dbReference type="GO" id="GO:0006099">
    <property type="term" value="P:tricarboxylic acid cycle"/>
    <property type="evidence" value="ECO:0007669"/>
    <property type="project" value="UniProtKB-UniPathway"/>
</dbReference>